<dbReference type="RefSeq" id="WP_301132141.1">
    <property type="nucleotide sequence ID" value="NZ_JAUHPW010000004.1"/>
</dbReference>
<dbReference type="EMBL" id="JAUHPW010000004">
    <property type="protein sequence ID" value="MDN4475421.1"/>
    <property type="molecule type" value="Genomic_DNA"/>
</dbReference>
<protein>
    <submittedName>
        <fullName evidence="1">Uncharacterized protein</fullName>
    </submittedName>
</protein>
<evidence type="ECO:0000313" key="1">
    <source>
        <dbReference type="EMBL" id="MDN4475421.1"/>
    </source>
</evidence>
<reference evidence="1" key="1">
    <citation type="submission" date="2023-06" db="EMBL/GenBank/DDBJ databases">
        <title>Sysu t00192.</title>
        <authorList>
            <person name="Gao L."/>
            <person name="Fang B.-Z."/>
            <person name="Li W.-J."/>
        </authorList>
    </citation>
    <scope>NUCLEOTIDE SEQUENCE</scope>
    <source>
        <strain evidence="1">SYSU T00192</strain>
    </source>
</reference>
<keyword evidence="2" id="KW-1185">Reference proteome</keyword>
<gene>
    <name evidence="1" type="ORF">QQX09_06090</name>
</gene>
<sequence>MAVADLVTDFRDPTTLDLAIVIYGASRRTAQFSWAQSDLWYY</sequence>
<dbReference type="Proteomes" id="UP001172728">
    <property type="component" value="Unassembled WGS sequence"/>
</dbReference>
<accession>A0ABT8G8E6</accession>
<comment type="caution">
    <text evidence="1">The sequence shown here is derived from an EMBL/GenBank/DDBJ whole genome shotgun (WGS) entry which is preliminary data.</text>
</comment>
<name>A0ABT8G8E6_9MICO</name>
<organism evidence="1 2">
    <name type="scientific">Demequina litoralis</name>
    <dbReference type="NCBI Taxonomy" id="3051660"/>
    <lineage>
        <taxon>Bacteria</taxon>
        <taxon>Bacillati</taxon>
        <taxon>Actinomycetota</taxon>
        <taxon>Actinomycetes</taxon>
        <taxon>Micrococcales</taxon>
        <taxon>Demequinaceae</taxon>
        <taxon>Demequina</taxon>
    </lineage>
</organism>
<proteinExistence type="predicted"/>
<evidence type="ECO:0000313" key="2">
    <source>
        <dbReference type="Proteomes" id="UP001172728"/>
    </source>
</evidence>